<evidence type="ECO:0000256" key="5">
    <source>
        <dbReference type="ARBA" id="ARBA00023163"/>
    </source>
</evidence>
<dbReference type="HAMAP" id="MF_01131">
    <property type="entry name" value="Rex"/>
    <property type="match status" value="1"/>
</dbReference>
<evidence type="ECO:0000313" key="8">
    <source>
        <dbReference type="EMBL" id="AQQ71213.1"/>
    </source>
</evidence>
<dbReference type="PANTHER" id="PTHR35786">
    <property type="entry name" value="REDOX-SENSING TRANSCRIPTIONAL REPRESSOR REX"/>
    <property type="match status" value="1"/>
</dbReference>
<organism evidence="8 9">
    <name type="scientific">Limihaloglobus sulfuriphilus</name>
    <dbReference type="NCBI Taxonomy" id="1851148"/>
    <lineage>
        <taxon>Bacteria</taxon>
        <taxon>Pseudomonadati</taxon>
        <taxon>Planctomycetota</taxon>
        <taxon>Phycisphaerae</taxon>
        <taxon>Sedimentisphaerales</taxon>
        <taxon>Sedimentisphaeraceae</taxon>
        <taxon>Limihaloglobus</taxon>
    </lineage>
</organism>
<dbReference type="GO" id="GO:0003677">
    <property type="term" value="F:DNA binding"/>
    <property type="evidence" value="ECO:0007669"/>
    <property type="project" value="UniProtKB-UniRule"/>
</dbReference>
<keyword evidence="3 6" id="KW-0805">Transcription regulation</keyword>
<name>A0A1Q2MET1_9BACT</name>
<dbReference type="NCBIfam" id="NF003994">
    <property type="entry name" value="PRK05472.2-3"/>
    <property type="match status" value="1"/>
</dbReference>
<comment type="function">
    <text evidence="6">Modulates transcription in response to changes in cellular NADH/NAD(+) redox state.</text>
</comment>
<dbReference type="KEGG" id="pbas:SMSP2_01579"/>
<dbReference type="InterPro" id="IPR036291">
    <property type="entry name" value="NAD(P)-bd_dom_sf"/>
</dbReference>
<reference evidence="9" key="1">
    <citation type="submission" date="2017-02" db="EMBL/GenBank/DDBJ databases">
        <title>Comparative genomics and description of representatives of a novel lineage of planctomycetes thriving in anoxic sediments.</title>
        <authorList>
            <person name="Spring S."/>
            <person name="Bunk B."/>
            <person name="Sproer C."/>
        </authorList>
    </citation>
    <scope>NUCLEOTIDE SEQUENCE [LARGE SCALE GENOMIC DNA]</scope>
    <source>
        <strain evidence="9">SM-Chi-D1</strain>
    </source>
</reference>
<accession>A0A1Q2MET1</accession>
<evidence type="ECO:0000313" key="9">
    <source>
        <dbReference type="Proteomes" id="UP000188181"/>
    </source>
</evidence>
<dbReference type="Gene3D" id="1.10.10.10">
    <property type="entry name" value="Winged helix-like DNA-binding domain superfamily/Winged helix DNA-binding domain"/>
    <property type="match status" value="1"/>
</dbReference>
<protein>
    <recommendedName>
        <fullName evidence="6">Redox-sensing transcriptional repressor Rex</fullName>
    </recommendedName>
</protein>
<evidence type="ECO:0000256" key="4">
    <source>
        <dbReference type="ARBA" id="ARBA00023125"/>
    </source>
</evidence>
<dbReference type="GO" id="GO:0051775">
    <property type="term" value="P:response to redox state"/>
    <property type="evidence" value="ECO:0007669"/>
    <property type="project" value="InterPro"/>
</dbReference>
<keyword evidence="9" id="KW-1185">Reference proteome</keyword>
<keyword evidence="6" id="KW-0520">NAD</keyword>
<dbReference type="SMART" id="SM00881">
    <property type="entry name" value="CoA_binding"/>
    <property type="match status" value="1"/>
</dbReference>
<proteinExistence type="inferred from homology"/>
<dbReference type="InterPro" id="IPR022876">
    <property type="entry name" value="Tscrpt_rep_Rex"/>
</dbReference>
<comment type="similarity">
    <text evidence="6">Belongs to the transcriptional regulatory Rex family.</text>
</comment>
<evidence type="ECO:0000256" key="3">
    <source>
        <dbReference type="ARBA" id="ARBA00023015"/>
    </source>
</evidence>
<dbReference type="AlphaFoldDB" id="A0A1Q2MET1"/>
<dbReference type="NCBIfam" id="NF003995">
    <property type="entry name" value="PRK05472.2-4"/>
    <property type="match status" value="1"/>
</dbReference>
<keyword evidence="1 6" id="KW-0963">Cytoplasm</keyword>
<evidence type="ECO:0000256" key="6">
    <source>
        <dbReference type="HAMAP-Rule" id="MF_01131"/>
    </source>
</evidence>
<dbReference type="RefSeq" id="WP_146683412.1">
    <property type="nucleotide sequence ID" value="NZ_CP019646.1"/>
</dbReference>
<dbReference type="GO" id="GO:0045892">
    <property type="term" value="P:negative regulation of DNA-templated transcription"/>
    <property type="evidence" value="ECO:0007669"/>
    <property type="project" value="InterPro"/>
</dbReference>
<keyword evidence="4 6" id="KW-0238">DNA-binding</keyword>
<evidence type="ECO:0000256" key="2">
    <source>
        <dbReference type="ARBA" id="ARBA00022491"/>
    </source>
</evidence>
<feature type="domain" description="CoA-binding" evidence="7">
    <location>
        <begin position="78"/>
        <end position="177"/>
    </location>
</feature>
<feature type="binding site" evidence="6">
    <location>
        <begin position="88"/>
        <end position="93"/>
    </location>
    <ligand>
        <name>NAD(+)</name>
        <dbReference type="ChEBI" id="CHEBI:57540"/>
    </ligand>
</feature>
<keyword evidence="5 6" id="KW-0804">Transcription</keyword>
<evidence type="ECO:0000256" key="1">
    <source>
        <dbReference type="ARBA" id="ARBA00022490"/>
    </source>
</evidence>
<dbReference type="InterPro" id="IPR003781">
    <property type="entry name" value="CoA-bd"/>
</dbReference>
<gene>
    <name evidence="8" type="primary">rex_1</name>
    <name evidence="6" type="synonym">rex</name>
    <name evidence="8" type="ORF">SMSP2_01579</name>
</gene>
<sequence length="210" mass="23452">MDTTNKNCIVRISRYKNALKRLKGLGFVKVFSSNLADATGTTSAQVRKDFSLFGIAGNKRGGYNVDNLIDQMNRIFGKYDVHKVVLVGIGNIGRALLSHKAFQRESIRIVAAFDIDPNKLDENARIPILPLDRLESYIIENEVKLGIITVPALAAQQVFTIMKDAGIKGVLNFAPLNLQTKDNVIVNNINLEMELENLVYYIMAEEKKII</sequence>
<comment type="subcellular location">
    <subcellularLocation>
        <location evidence="6">Cytoplasm</location>
    </subcellularLocation>
</comment>
<dbReference type="NCBIfam" id="NF003996">
    <property type="entry name" value="PRK05472.2-5"/>
    <property type="match status" value="1"/>
</dbReference>
<dbReference type="EMBL" id="CP019646">
    <property type="protein sequence ID" value="AQQ71213.1"/>
    <property type="molecule type" value="Genomic_DNA"/>
</dbReference>
<dbReference type="InterPro" id="IPR009718">
    <property type="entry name" value="Rex_DNA-bd_C_dom"/>
</dbReference>
<dbReference type="Proteomes" id="UP000188181">
    <property type="component" value="Chromosome"/>
</dbReference>
<evidence type="ECO:0000259" key="7">
    <source>
        <dbReference type="SMART" id="SM00881"/>
    </source>
</evidence>
<keyword evidence="2 6" id="KW-0678">Repressor</keyword>
<dbReference type="Pfam" id="PF06971">
    <property type="entry name" value="Put_DNA-bind_N"/>
    <property type="match status" value="1"/>
</dbReference>
<dbReference type="OrthoDB" id="9784760at2"/>
<comment type="subunit">
    <text evidence="6">Homodimer.</text>
</comment>
<dbReference type="Pfam" id="PF02629">
    <property type="entry name" value="CoA_binding"/>
    <property type="match status" value="1"/>
</dbReference>
<dbReference type="PANTHER" id="PTHR35786:SF1">
    <property type="entry name" value="REDOX-SENSING TRANSCRIPTIONAL REPRESSOR REX 1"/>
    <property type="match status" value="1"/>
</dbReference>
<dbReference type="SUPFAM" id="SSF51735">
    <property type="entry name" value="NAD(P)-binding Rossmann-fold domains"/>
    <property type="match status" value="1"/>
</dbReference>
<dbReference type="InterPro" id="IPR036388">
    <property type="entry name" value="WH-like_DNA-bd_sf"/>
</dbReference>
<dbReference type="InterPro" id="IPR036390">
    <property type="entry name" value="WH_DNA-bd_sf"/>
</dbReference>
<dbReference type="STRING" id="1851148.SMSP2_01579"/>
<dbReference type="GO" id="GO:0003700">
    <property type="term" value="F:DNA-binding transcription factor activity"/>
    <property type="evidence" value="ECO:0007669"/>
    <property type="project" value="UniProtKB-UniRule"/>
</dbReference>
<dbReference type="SUPFAM" id="SSF46785">
    <property type="entry name" value="Winged helix' DNA-binding domain"/>
    <property type="match status" value="1"/>
</dbReference>
<dbReference type="GO" id="GO:0005737">
    <property type="term" value="C:cytoplasm"/>
    <property type="evidence" value="ECO:0007669"/>
    <property type="project" value="UniProtKB-SubCell"/>
</dbReference>
<dbReference type="Gene3D" id="3.40.50.720">
    <property type="entry name" value="NAD(P)-binding Rossmann-like Domain"/>
    <property type="match status" value="1"/>
</dbReference>
<feature type="DNA-binding region" description="H-T-H motif" evidence="6">
    <location>
        <begin position="14"/>
        <end position="53"/>
    </location>
</feature>